<dbReference type="EMBL" id="JBHTBZ010000051">
    <property type="protein sequence ID" value="MFC7462059.1"/>
    <property type="molecule type" value="Genomic_DNA"/>
</dbReference>
<dbReference type="RefSeq" id="WP_382202755.1">
    <property type="nucleotide sequence ID" value="NZ_JBHTBZ010000051.1"/>
</dbReference>
<evidence type="ECO:0000313" key="2">
    <source>
        <dbReference type="Proteomes" id="UP001596457"/>
    </source>
</evidence>
<protein>
    <recommendedName>
        <fullName evidence="3">Transcriptional regulator</fullName>
    </recommendedName>
</protein>
<sequence length="69" mass="7512">MSAAIEILRKIETINANTKALTAEPVRPRIQSLIDAGLLKSSRMLCGPLALPTGEVWLRVTEDGRKLLA</sequence>
<accession>A0ABW2SF41</accession>
<organism evidence="1 2">
    <name type="scientific">Hydrogenophaga defluvii</name>
    <dbReference type="NCBI Taxonomy" id="249410"/>
    <lineage>
        <taxon>Bacteria</taxon>
        <taxon>Pseudomonadati</taxon>
        <taxon>Pseudomonadota</taxon>
        <taxon>Betaproteobacteria</taxon>
        <taxon>Burkholderiales</taxon>
        <taxon>Comamonadaceae</taxon>
        <taxon>Hydrogenophaga</taxon>
    </lineage>
</organism>
<comment type="caution">
    <text evidence="1">The sequence shown here is derived from an EMBL/GenBank/DDBJ whole genome shotgun (WGS) entry which is preliminary data.</text>
</comment>
<proteinExistence type="predicted"/>
<evidence type="ECO:0008006" key="3">
    <source>
        <dbReference type="Google" id="ProtNLM"/>
    </source>
</evidence>
<dbReference type="Proteomes" id="UP001596457">
    <property type="component" value="Unassembled WGS sequence"/>
</dbReference>
<name>A0ABW2SF41_9BURK</name>
<evidence type="ECO:0000313" key="1">
    <source>
        <dbReference type="EMBL" id="MFC7462059.1"/>
    </source>
</evidence>
<gene>
    <name evidence="1" type="ORF">ACFQU0_16645</name>
</gene>
<reference evidence="2" key="1">
    <citation type="journal article" date="2019" name="Int. J. Syst. Evol. Microbiol.">
        <title>The Global Catalogue of Microorganisms (GCM) 10K type strain sequencing project: providing services to taxonomists for standard genome sequencing and annotation.</title>
        <authorList>
            <consortium name="The Broad Institute Genomics Platform"/>
            <consortium name="The Broad Institute Genome Sequencing Center for Infectious Disease"/>
            <person name="Wu L."/>
            <person name="Ma J."/>
        </authorList>
    </citation>
    <scope>NUCLEOTIDE SEQUENCE [LARGE SCALE GENOMIC DNA]</scope>
    <source>
        <strain evidence="2">CCUG 53903</strain>
    </source>
</reference>
<keyword evidence="2" id="KW-1185">Reference proteome</keyword>